<gene>
    <name evidence="2" type="ORF">SCLCIDRAFT_27892</name>
</gene>
<dbReference type="Proteomes" id="UP000053989">
    <property type="component" value="Unassembled WGS sequence"/>
</dbReference>
<accession>A0A0C3DR11</accession>
<reference evidence="2 3" key="1">
    <citation type="submission" date="2014-04" db="EMBL/GenBank/DDBJ databases">
        <authorList>
            <consortium name="DOE Joint Genome Institute"/>
            <person name="Kuo A."/>
            <person name="Kohler A."/>
            <person name="Nagy L.G."/>
            <person name="Floudas D."/>
            <person name="Copeland A."/>
            <person name="Barry K.W."/>
            <person name="Cichocki N."/>
            <person name="Veneault-Fourrey C."/>
            <person name="LaButti K."/>
            <person name="Lindquist E.A."/>
            <person name="Lipzen A."/>
            <person name="Lundell T."/>
            <person name="Morin E."/>
            <person name="Murat C."/>
            <person name="Sun H."/>
            <person name="Tunlid A."/>
            <person name="Henrissat B."/>
            <person name="Grigoriev I.V."/>
            <person name="Hibbett D.S."/>
            <person name="Martin F."/>
            <person name="Nordberg H.P."/>
            <person name="Cantor M.N."/>
            <person name="Hua S.X."/>
        </authorList>
    </citation>
    <scope>NUCLEOTIDE SEQUENCE [LARGE SCALE GENOMIC DNA]</scope>
    <source>
        <strain evidence="2 3">Foug A</strain>
    </source>
</reference>
<feature type="region of interest" description="Disordered" evidence="1">
    <location>
        <begin position="61"/>
        <end position="81"/>
    </location>
</feature>
<dbReference type="InParanoid" id="A0A0C3DR11"/>
<protein>
    <submittedName>
        <fullName evidence="2">Uncharacterized protein</fullName>
    </submittedName>
</protein>
<evidence type="ECO:0000313" key="3">
    <source>
        <dbReference type="Proteomes" id="UP000053989"/>
    </source>
</evidence>
<organism evidence="2 3">
    <name type="scientific">Scleroderma citrinum Foug A</name>
    <dbReference type="NCBI Taxonomy" id="1036808"/>
    <lineage>
        <taxon>Eukaryota</taxon>
        <taxon>Fungi</taxon>
        <taxon>Dikarya</taxon>
        <taxon>Basidiomycota</taxon>
        <taxon>Agaricomycotina</taxon>
        <taxon>Agaricomycetes</taxon>
        <taxon>Agaricomycetidae</taxon>
        <taxon>Boletales</taxon>
        <taxon>Sclerodermatineae</taxon>
        <taxon>Sclerodermataceae</taxon>
        <taxon>Scleroderma</taxon>
    </lineage>
</organism>
<reference evidence="3" key="2">
    <citation type="submission" date="2015-01" db="EMBL/GenBank/DDBJ databases">
        <title>Evolutionary Origins and Diversification of the Mycorrhizal Mutualists.</title>
        <authorList>
            <consortium name="DOE Joint Genome Institute"/>
            <consortium name="Mycorrhizal Genomics Consortium"/>
            <person name="Kohler A."/>
            <person name="Kuo A."/>
            <person name="Nagy L.G."/>
            <person name="Floudas D."/>
            <person name="Copeland A."/>
            <person name="Barry K.W."/>
            <person name="Cichocki N."/>
            <person name="Veneault-Fourrey C."/>
            <person name="LaButti K."/>
            <person name="Lindquist E.A."/>
            <person name="Lipzen A."/>
            <person name="Lundell T."/>
            <person name="Morin E."/>
            <person name="Murat C."/>
            <person name="Riley R."/>
            <person name="Ohm R."/>
            <person name="Sun H."/>
            <person name="Tunlid A."/>
            <person name="Henrissat B."/>
            <person name="Grigoriev I.V."/>
            <person name="Hibbett D.S."/>
            <person name="Martin F."/>
        </authorList>
    </citation>
    <scope>NUCLEOTIDE SEQUENCE [LARGE SCALE GENOMIC DNA]</scope>
    <source>
        <strain evidence="3">Foug A</strain>
    </source>
</reference>
<evidence type="ECO:0000256" key="1">
    <source>
        <dbReference type="SAM" id="MobiDB-lite"/>
    </source>
</evidence>
<evidence type="ECO:0000313" key="2">
    <source>
        <dbReference type="EMBL" id="KIM58624.1"/>
    </source>
</evidence>
<keyword evidence="3" id="KW-1185">Reference proteome</keyword>
<name>A0A0C3DR11_9AGAM</name>
<proteinExistence type="predicted"/>
<dbReference type="HOGENOM" id="CLU_2575279_0_0_1"/>
<dbReference type="AlphaFoldDB" id="A0A0C3DR11"/>
<sequence>MFLQLAQHLNRATGDDAIDILKRRVVEQGAPLLLPTLSMLPHCKEAKIKAAWQAARGTKVADDEVNHAPTQHDANGMLQHK</sequence>
<dbReference type="EMBL" id="KN822083">
    <property type="protein sequence ID" value="KIM58624.1"/>
    <property type="molecule type" value="Genomic_DNA"/>
</dbReference>